<dbReference type="InterPro" id="IPR048405">
    <property type="entry name" value="GldM_Ig-like-1"/>
</dbReference>
<dbReference type="STRING" id="1436961.SAMN05421739_103431"/>
<feature type="domain" description="Gliding motility-associated protein GldM second immunoglobulin-like" evidence="4">
    <location>
        <begin position="332"/>
        <end position="410"/>
    </location>
</feature>
<accession>A0A1I2UDW2</accession>
<dbReference type="InterPro" id="IPR048406">
    <property type="entry name" value="GldM_Ig-like-2"/>
</dbReference>
<organism evidence="5 6">
    <name type="scientific">Pontibacter chinhatensis</name>
    <dbReference type="NCBI Taxonomy" id="1436961"/>
    <lineage>
        <taxon>Bacteria</taxon>
        <taxon>Pseudomonadati</taxon>
        <taxon>Bacteroidota</taxon>
        <taxon>Cytophagia</taxon>
        <taxon>Cytophagales</taxon>
        <taxon>Hymenobacteraceae</taxon>
        <taxon>Pontibacter</taxon>
    </lineage>
</organism>
<dbReference type="Pfam" id="PF21601">
    <property type="entry name" value="GldM_2nd"/>
    <property type="match status" value="1"/>
</dbReference>
<feature type="domain" description="Gliding motility-associated protein GldM first immunoglobulin-like" evidence="3">
    <location>
        <begin position="228"/>
        <end position="330"/>
    </location>
</feature>
<evidence type="ECO:0000259" key="2">
    <source>
        <dbReference type="Pfam" id="PF12081"/>
    </source>
</evidence>
<name>A0A1I2UDW2_9BACT</name>
<dbReference type="Proteomes" id="UP000198724">
    <property type="component" value="Unassembled WGS sequence"/>
</dbReference>
<dbReference type="InterPro" id="IPR022720">
    <property type="entry name" value="Motility-assoc_prot_GldM_N"/>
</dbReference>
<dbReference type="InterPro" id="IPR022719">
    <property type="entry name" value="Motility-assoc_prot_GldM_C"/>
</dbReference>
<evidence type="ECO:0000313" key="6">
    <source>
        <dbReference type="Proteomes" id="UP000198724"/>
    </source>
</evidence>
<dbReference type="EMBL" id="FOOT01000003">
    <property type="protein sequence ID" value="SFG73026.1"/>
    <property type="molecule type" value="Genomic_DNA"/>
</dbReference>
<protein>
    <submittedName>
        <fullName evidence="5">Gliding motility-associated protein GldM</fullName>
    </submittedName>
</protein>
<dbReference type="InterPro" id="IPR019859">
    <property type="entry name" value="Motility-assoc_prot_GldM"/>
</dbReference>
<evidence type="ECO:0000259" key="3">
    <source>
        <dbReference type="Pfam" id="PF21601"/>
    </source>
</evidence>
<evidence type="ECO:0000259" key="1">
    <source>
        <dbReference type="Pfam" id="PF12080"/>
    </source>
</evidence>
<dbReference type="Pfam" id="PF12080">
    <property type="entry name" value="GldM_4th"/>
    <property type="match status" value="1"/>
</dbReference>
<keyword evidence="6" id="KW-1185">Reference proteome</keyword>
<feature type="domain" description="Gliding motility-associated protein GldM C-terminal" evidence="1">
    <location>
        <begin position="413"/>
        <end position="531"/>
    </location>
</feature>
<gene>
    <name evidence="5" type="ORF">SAMN05421739_103431</name>
</gene>
<feature type="domain" description="Gliding motility-associated protein GldM N-terminal" evidence="2">
    <location>
        <begin position="32"/>
        <end position="224"/>
    </location>
</feature>
<dbReference type="Pfam" id="PF12081">
    <property type="entry name" value="GldM_1st"/>
    <property type="match status" value="1"/>
</dbReference>
<sequence>MAGGKETPRQKMIGMMYLVLTAMLALNVSSAILLKFQFLDESLQTVNKKTRTDNAGVVSNIKAAIAENKNPSANDQRVLKTAEEVRNRTTEMVTYIQGLRDMLIKETGGQNEEGTGYANPSGNDIVAMTMIGAASKNNGKAYDLEQKLNEYAKFLRQYHEQVPAKIALSGSEDPVAAKDPAQKRKDFAQLNFEETPMVAALAVLSQKEAEVLKYEADVLQKLAQQVGADIIKFEKIFAMARAESKTVAAGTKYAADMFIAASSDNITPRMSYGGKPVKVENGMGRVEFVASASNYDADGNSKQKWTGQVTINQNGRDTTFTVTEEYIVAKPVIQVQSASVQALYFQCANELNIQVPALGAVYDPSFSASGGQAIKGAKKGEVTIIPNATEVTINVSSGGNSIGSEKFKVRPIPKPEIVAIVNGKPIDVKRGVPAQAFRAVEIQAVADEGFKQLLPNEARYRVTKWRAYLVRGNQPIDQGEFNGPTANLTSFASKATKGDRVVIEVLDVKRLNYKGTAVDVNVGSPNFNVPLN</sequence>
<dbReference type="OrthoDB" id="1490890at2"/>
<evidence type="ECO:0000259" key="4">
    <source>
        <dbReference type="Pfam" id="PF21602"/>
    </source>
</evidence>
<dbReference type="Pfam" id="PF21602">
    <property type="entry name" value="GldM_3rd"/>
    <property type="match status" value="1"/>
</dbReference>
<proteinExistence type="predicted"/>
<dbReference type="AlphaFoldDB" id="A0A1I2UDW2"/>
<dbReference type="RefSeq" id="WP_092101183.1">
    <property type="nucleotide sequence ID" value="NZ_FOOT01000003.1"/>
</dbReference>
<reference evidence="6" key="1">
    <citation type="submission" date="2016-10" db="EMBL/GenBank/DDBJ databases">
        <authorList>
            <person name="Varghese N."/>
            <person name="Submissions S."/>
        </authorList>
    </citation>
    <scope>NUCLEOTIDE SEQUENCE [LARGE SCALE GENOMIC DNA]</scope>
    <source>
        <strain evidence="6">LP51</strain>
    </source>
</reference>
<evidence type="ECO:0000313" key="5">
    <source>
        <dbReference type="EMBL" id="SFG73026.1"/>
    </source>
</evidence>
<dbReference type="NCBIfam" id="TIGR03517">
    <property type="entry name" value="GldM_gliding"/>
    <property type="match status" value="1"/>
</dbReference>